<evidence type="ECO:0000313" key="1">
    <source>
        <dbReference type="EMBL" id="CAG8572209.1"/>
    </source>
</evidence>
<dbReference type="EMBL" id="CAJVPU010007396">
    <property type="protein sequence ID" value="CAG8572209.1"/>
    <property type="molecule type" value="Genomic_DNA"/>
</dbReference>
<reference evidence="1" key="1">
    <citation type="submission" date="2021-06" db="EMBL/GenBank/DDBJ databases">
        <authorList>
            <person name="Kallberg Y."/>
            <person name="Tangrot J."/>
            <person name="Rosling A."/>
        </authorList>
    </citation>
    <scope>NUCLEOTIDE SEQUENCE</scope>
    <source>
        <strain evidence="1">IL203A</strain>
    </source>
</reference>
<comment type="caution">
    <text evidence="1">The sequence shown here is derived from an EMBL/GenBank/DDBJ whole genome shotgun (WGS) entry which is preliminary data.</text>
</comment>
<protein>
    <submittedName>
        <fullName evidence="1">16782_t:CDS:1</fullName>
    </submittedName>
</protein>
<gene>
    <name evidence="1" type="ORF">DHETER_LOCUS6111</name>
</gene>
<keyword evidence="2" id="KW-1185">Reference proteome</keyword>
<proteinExistence type="predicted"/>
<sequence>MYCASHPTYFKNSYLVGATLREEIIFSSTIGGNLKSTTKTQ</sequence>
<organism evidence="1 2">
    <name type="scientific">Dentiscutata heterogama</name>
    <dbReference type="NCBI Taxonomy" id="1316150"/>
    <lineage>
        <taxon>Eukaryota</taxon>
        <taxon>Fungi</taxon>
        <taxon>Fungi incertae sedis</taxon>
        <taxon>Mucoromycota</taxon>
        <taxon>Glomeromycotina</taxon>
        <taxon>Glomeromycetes</taxon>
        <taxon>Diversisporales</taxon>
        <taxon>Gigasporaceae</taxon>
        <taxon>Dentiscutata</taxon>
    </lineage>
</organism>
<accession>A0ACA9M638</accession>
<name>A0ACA9M638_9GLOM</name>
<dbReference type="Proteomes" id="UP000789702">
    <property type="component" value="Unassembled WGS sequence"/>
</dbReference>
<evidence type="ECO:0000313" key="2">
    <source>
        <dbReference type="Proteomes" id="UP000789702"/>
    </source>
</evidence>